<sequence length="35" mass="4015">MDLDLMAQKYINDGYLIVPEIFDQTTVESIKAEIP</sequence>
<gene>
    <name evidence="1" type="ORF">METZ01_LOCUS380699</name>
</gene>
<reference evidence="1" key="1">
    <citation type="submission" date="2018-05" db="EMBL/GenBank/DDBJ databases">
        <authorList>
            <person name="Lanie J.A."/>
            <person name="Ng W.-L."/>
            <person name="Kazmierczak K.M."/>
            <person name="Andrzejewski T.M."/>
            <person name="Davidsen T.M."/>
            <person name="Wayne K.J."/>
            <person name="Tettelin H."/>
            <person name="Glass J.I."/>
            <person name="Rusch D."/>
            <person name="Podicherti R."/>
            <person name="Tsui H.-C.T."/>
            <person name="Winkler M.E."/>
        </authorList>
    </citation>
    <scope>NUCLEOTIDE SEQUENCE</scope>
</reference>
<accession>A0A382U1Q6</accession>
<dbReference type="EMBL" id="UINC01140602">
    <property type="protein sequence ID" value="SVD27845.1"/>
    <property type="molecule type" value="Genomic_DNA"/>
</dbReference>
<proteinExistence type="predicted"/>
<evidence type="ECO:0000313" key="1">
    <source>
        <dbReference type="EMBL" id="SVD27845.1"/>
    </source>
</evidence>
<name>A0A382U1Q6_9ZZZZ</name>
<organism evidence="1">
    <name type="scientific">marine metagenome</name>
    <dbReference type="NCBI Taxonomy" id="408172"/>
    <lineage>
        <taxon>unclassified sequences</taxon>
        <taxon>metagenomes</taxon>
        <taxon>ecological metagenomes</taxon>
    </lineage>
</organism>
<feature type="non-terminal residue" evidence="1">
    <location>
        <position position="35"/>
    </location>
</feature>
<protein>
    <submittedName>
        <fullName evidence="1">Uncharacterized protein</fullName>
    </submittedName>
</protein>
<dbReference type="AlphaFoldDB" id="A0A382U1Q6"/>